<evidence type="ECO:0000313" key="3">
    <source>
        <dbReference type="EMBL" id="SNS57267.1"/>
    </source>
</evidence>
<feature type="signal peptide" evidence="2">
    <location>
        <begin position="1"/>
        <end position="32"/>
    </location>
</feature>
<dbReference type="EMBL" id="FZNR01000018">
    <property type="protein sequence ID" value="SNS57267.1"/>
    <property type="molecule type" value="Genomic_DNA"/>
</dbReference>
<dbReference type="RefSeq" id="WP_089297350.1">
    <property type="nucleotide sequence ID" value="NZ_BOMU01000078.1"/>
</dbReference>
<dbReference type="AlphaFoldDB" id="A0A239FKI7"/>
<name>A0A239FKI7_9ACTN</name>
<gene>
    <name evidence="3" type="ORF">SAMN06264365_118123</name>
</gene>
<keyword evidence="2" id="KW-0732">Signal</keyword>
<feature type="compositionally biased region" description="Pro residues" evidence="1">
    <location>
        <begin position="97"/>
        <end position="108"/>
    </location>
</feature>
<keyword evidence="4" id="KW-1185">Reference proteome</keyword>
<reference evidence="3 4" key="1">
    <citation type="submission" date="2017-06" db="EMBL/GenBank/DDBJ databases">
        <authorList>
            <person name="Kim H.J."/>
            <person name="Triplett B.A."/>
        </authorList>
    </citation>
    <scope>NUCLEOTIDE SEQUENCE [LARGE SCALE GENOMIC DNA]</scope>
    <source>
        <strain evidence="3 4">DSM 43151</strain>
    </source>
</reference>
<evidence type="ECO:0000313" key="4">
    <source>
        <dbReference type="Proteomes" id="UP000198415"/>
    </source>
</evidence>
<sequence length="277" mass="29528">MGIRKIRTIKLATAIPVALVATLAVNLSPAVAAPAAEADVKPARLKSALLTVDQLPAGSQPVPLDKGNMSVTSLMASQYDPADTRHDPCAPMRQVPTTPPATTPPPAAPESKSLTTRKALSTADIAALLSPRDGKATAEGRGAPIEIAAFVTGETGPIVVESLADLGRVGSRSEVHRIERILLRCPALHRGQLRLTMTPLWMPQLGDQSVAMDFTLTYIIEGKTPKSFSLYGKSVLVAYKNVSMNLVTVGFQRDDIETAKLRALAKTAMHNLRKANW</sequence>
<evidence type="ECO:0000256" key="1">
    <source>
        <dbReference type="SAM" id="MobiDB-lite"/>
    </source>
</evidence>
<evidence type="ECO:0000256" key="2">
    <source>
        <dbReference type="SAM" id="SignalP"/>
    </source>
</evidence>
<organism evidence="3 4">
    <name type="scientific">Actinoplanes regularis</name>
    <dbReference type="NCBI Taxonomy" id="52697"/>
    <lineage>
        <taxon>Bacteria</taxon>
        <taxon>Bacillati</taxon>
        <taxon>Actinomycetota</taxon>
        <taxon>Actinomycetes</taxon>
        <taxon>Micromonosporales</taxon>
        <taxon>Micromonosporaceae</taxon>
        <taxon>Actinoplanes</taxon>
    </lineage>
</organism>
<dbReference type="Proteomes" id="UP000198415">
    <property type="component" value="Unassembled WGS sequence"/>
</dbReference>
<evidence type="ECO:0008006" key="5">
    <source>
        <dbReference type="Google" id="ProtNLM"/>
    </source>
</evidence>
<feature type="region of interest" description="Disordered" evidence="1">
    <location>
        <begin position="80"/>
        <end position="117"/>
    </location>
</feature>
<accession>A0A239FKI7</accession>
<feature type="chain" id="PRO_5011969365" description="PknH-like extracellular domain-containing protein" evidence="2">
    <location>
        <begin position="33"/>
        <end position="277"/>
    </location>
</feature>
<proteinExistence type="predicted"/>
<protein>
    <recommendedName>
        <fullName evidence="5">PknH-like extracellular domain-containing protein</fullName>
    </recommendedName>
</protein>